<organism evidence="1 2">
    <name type="scientific">Albugo candida</name>
    <dbReference type="NCBI Taxonomy" id="65357"/>
    <lineage>
        <taxon>Eukaryota</taxon>
        <taxon>Sar</taxon>
        <taxon>Stramenopiles</taxon>
        <taxon>Oomycota</taxon>
        <taxon>Peronosporomycetes</taxon>
        <taxon>Albuginales</taxon>
        <taxon>Albuginaceae</taxon>
        <taxon>Albugo</taxon>
    </lineage>
</organism>
<name>A0A024FW36_9STRA</name>
<dbReference type="EMBL" id="CAIX01000551">
    <property type="protein sequence ID" value="CCI11112.1"/>
    <property type="molecule type" value="Genomic_DNA"/>
</dbReference>
<evidence type="ECO:0000313" key="2">
    <source>
        <dbReference type="Proteomes" id="UP000053237"/>
    </source>
</evidence>
<dbReference type="InParanoid" id="A0A024FW36"/>
<keyword evidence="2" id="KW-1185">Reference proteome</keyword>
<proteinExistence type="predicted"/>
<evidence type="ECO:0000313" key="1">
    <source>
        <dbReference type="EMBL" id="CCI11112.1"/>
    </source>
</evidence>
<comment type="caution">
    <text evidence="1">The sequence shown here is derived from an EMBL/GenBank/DDBJ whole genome shotgun (WGS) entry which is preliminary data.</text>
</comment>
<gene>
    <name evidence="1" type="ORF">BN9_123890</name>
</gene>
<dbReference type="AlphaFoldDB" id="A0A024FW36"/>
<dbReference type="Proteomes" id="UP000053237">
    <property type="component" value="Unassembled WGS sequence"/>
</dbReference>
<reference evidence="1 2" key="1">
    <citation type="submission" date="2012-05" db="EMBL/GenBank/DDBJ databases">
        <title>Recombination and specialization in a pathogen metapopulation.</title>
        <authorList>
            <person name="Gardiner A."/>
            <person name="Kemen E."/>
            <person name="Schultz-Larsen T."/>
            <person name="MacLean D."/>
            <person name="Van Oosterhout C."/>
            <person name="Jones J.D.G."/>
        </authorList>
    </citation>
    <scope>NUCLEOTIDE SEQUENCE [LARGE SCALE GENOMIC DNA]</scope>
    <source>
        <strain evidence="1 2">Ac Nc2</strain>
    </source>
</reference>
<accession>A0A024FW36</accession>
<sequence length="146" mass="16976">MTKLMTLECGSRGTQRNRVIHAEQRSFDAIAAIRFFIFDSKSESVCLLQRCIRYQCRQKVTTVVLLSADKVLCRKKFRYPQISHIESLRRSINTKNGNASGRCPFTTSSKHEVRDHNSALKKHNQNQEKWHVLIWINTSMSLQISH</sequence>
<protein>
    <submittedName>
        <fullName evidence="1">Uncharacterized protein</fullName>
    </submittedName>
</protein>